<evidence type="ECO:0000259" key="2">
    <source>
        <dbReference type="Pfam" id="PF14667"/>
    </source>
</evidence>
<proteinExistence type="predicted"/>
<dbReference type="InterPro" id="IPR001509">
    <property type="entry name" value="Epimerase_deHydtase"/>
</dbReference>
<evidence type="ECO:0000313" key="4">
    <source>
        <dbReference type="Proteomes" id="UP001172142"/>
    </source>
</evidence>
<keyword evidence="4" id="KW-1185">Reference proteome</keyword>
<feature type="domain" description="NAD-dependent epimerase/dehydratase" evidence="1">
    <location>
        <begin position="4"/>
        <end position="186"/>
    </location>
</feature>
<protein>
    <submittedName>
        <fullName evidence="3">Capsular polysaccharide biosynthesis protein CapF</fullName>
    </submittedName>
</protein>
<dbReference type="Proteomes" id="UP001172142">
    <property type="component" value="Unassembled WGS sequence"/>
</dbReference>
<dbReference type="InterPro" id="IPR011051">
    <property type="entry name" value="RmlC_Cupin_sf"/>
</dbReference>
<dbReference type="Gene3D" id="3.40.50.720">
    <property type="entry name" value="NAD(P)-binding Rossmann-like Domain"/>
    <property type="match status" value="1"/>
</dbReference>
<evidence type="ECO:0000313" key="3">
    <source>
        <dbReference type="EMBL" id="MDN7244687.1"/>
    </source>
</evidence>
<organism evidence="3 4">
    <name type="scientific">Planococcus shenhongbingii</name>
    <dbReference type="NCBI Taxonomy" id="3058398"/>
    <lineage>
        <taxon>Bacteria</taxon>
        <taxon>Bacillati</taxon>
        <taxon>Bacillota</taxon>
        <taxon>Bacilli</taxon>
        <taxon>Bacillales</taxon>
        <taxon>Caryophanaceae</taxon>
        <taxon>Planococcus</taxon>
    </lineage>
</organism>
<comment type="caution">
    <text evidence="3">The sequence shown here is derived from an EMBL/GenBank/DDBJ whole genome shotgun (WGS) entry which is preliminary data.</text>
</comment>
<sequence>MTKILITGASGFVGKNLVAELRKQGYTDLFLFNRSSSLDELDDFTKQCEFVFHLAGVNRPEKEEEFMEGNYNLTSKLLELLKKNDNTSPILITSSIQAEKENAYGKSKKAGEELLFNYSHETRSEVLVYRLPNLFGKWSKPNYNTVVATYCYNIARDIEIQINNPEAELNLSYIDDVLEEFIKALKGMPTKVDAFCEVPVTHSIKLGDLADIIKGFKDSRKTLDVPNMGDALTKKLYSTYLSFLPEDDFSYDLKMNVDNRGSFTEFLRSPDRGQVSVNISKPGITKGNHWHHTKNEKFLVVSGDGLIRFRNIESSEIIEYRVSGEKLQVVDIPTGYTHSIVNIGETDLVTIMWVNESFDPNKPDTIFLEV</sequence>
<accession>A0ABT8NAJ5</accession>
<dbReference type="Pfam" id="PF14667">
    <property type="entry name" value="Polysacc_synt_C"/>
    <property type="match status" value="1"/>
</dbReference>
<name>A0ABT8NAJ5_9BACL</name>
<dbReference type="RefSeq" id="WP_301855170.1">
    <property type="nucleotide sequence ID" value="NZ_JAUJWU010000001.1"/>
</dbReference>
<dbReference type="Pfam" id="PF01370">
    <property type="entry name" value="Epimerase"/>
    <property type="match status" value="1"/>
</dbReference>
<dbReference type="PANTHER" id="PTHR43245:SF55">
    <property type="entry name" value="NAD(P)-BINDING DOMAIN-CONTAINING PROTEIN"/>
    <property type="match status" value="1"/>
</dbReference>
<gene>
    <name evidence="3" type="ORF">QWY13_04200</name>
</gene>
<feature type="domain" description="Capsular polysaccharide assembling protein CapF C-terminal" evidence="2">
    <location>
        <begin position="257"/>
        <end position="366"/>
    </location>
</feature>
<evidence type="ECO:0000259" key="1">
    <source>
        <dbReference type="Pfam" id="PF01370"/>
    </source>
</evidence>
<dbReference type="SUPFAM" id="SSF51735">
    <property type="entry name" value="NAD(P)-binding Rossmann-fold domains"/>
    <property type="match status" value="1"/>
</dbReference>
<dbReference type="InterPro" id="IPR014710">
    <property type="entry name" value="RmlC-like_jellyroll"/>
</dbReference>
<dbReference type="EMBL" id="JAUJWU010000001">
    <property type="protein sequence ID" value="MDN7244687.1"/>
    <property type="molecule type" value="Genomic_DNA"/>
</dbReference>
<dbReference type="InterPro" id="IPR036291">
    <property type="entry name" value="NAD(P)-bd_dom_sf"/>
</dbReference>
<dbReference type="CDD" id="cd05261">
    <property type="entry name" value="CAPF_like_SDR_e"/>
    <property type="match status" value="1"/>
</dbReference>
<dbReference type="Gene3D" id="2.60.120.10">
    <property type="entry name" value="Jelly Rolls"/>
    <property type="match status" value="1"/>
</dbReference>
<dbReference type="PANTHER" id="PTHR43245">
    <property type="entry name" value="BIFUNCTIONAL POLYMYXIN RESISTANCE PROTEIN ARNA"/>
    <property type="match status" value="1"/>
</dbReference>
<reference evidence="3 4" key="1">
    <citation type="submission" date="2023-07" db="EMBL/GenBank/DDBJ databases">
        <title>Novel species in genus Planococcus.</title>
        <authorList>
            <person name="Ning S."/>
        </authorList>
    </citation>
    <scope>NUCLEOTIDE SEQUENCE [LARGE SCALE GENOMIC DNA]</scope>
    <source>
        <strain evidence="3 4">N017</strain>
    </source>
</reference>
<dbReference type="InterPro" id="IPR050177">
    <property type="entry name" value="Lipid_A_modif_metabolic_enz"/>
</dbReference>
<dbReference type="InterPro" id="IPR029303">
    <property type="entry name" value="CapF_C"/>
</dbReference>
<dbReference type="CDD" id="cd07007">
    <property type="entry name" value="cupin_CapF-like_C"/>
    <property type="match status" value="1"/>
</dbReference>
<dbReference type="SUPFAM" id="SSF51182">
    <property type="entry name" value="RmlC-like cupins"/>
    <property type="match status" value="1"/>
</dbReference>